<sequence length="318" mass="32529">MSITSKVITGAGSTTPVPCGGVCVGWRVEPAGVYPVPTFPVTVRYHLDDSGTHRDAVMTSSHGRWPGEPIVKLELLAPASTQWRVTLYETNGAWDEDKGGVGGLGGLRTYMDTNPAGGPVLVAIPGMAYAHDGGVMSSGVAPLSCTYNGVPRLAARPDSNASPLRVDADGRLLVFATTTPQVPVLLDSGTMSRSPGSGLTLELLGAARDTSAYSGGLMLRLGPVTIYGGTGALLTGAVRSVKSNLVGGVTTDYTLHEYPSVGVTTGQVSQLTVSQTAPAGTAGNCATANGYVLRAQAVLNISGGAVGYNAAWELWGLP</sequence>
<dbReference type="RefSeq" id="WP_141648049.1">
    <property type="nucleotide sequence ID" value="NZ_VIFM01000275.1"/>
</dbReference>
<dbReference type="AlphaFoldDB" id="A0A540WMC3"/>
<keyword evidence="2" id="KW-1185">Reference proteome</keyword>
<accession>A0A540WMC3</accession>
<organism evidence="1 2">
    <name type="scientific">Myxococcus llanfairpwllgwyngyllgogerychwyrndrobwllllantysiliogogogochensis</name>
    <dbReference type="NCBI Taxonomy" id="2590453"/>
    <lineage>
        <taxon>Bacteria</taxon>
        <taxon>Pseudomonadati</taxon>
        <taxon>Myxococcota</taxon>
        <taxon>Myxococcia</taxon>
        <taxon>Myxococcales</taxon>
        <taxon>Cystobacterineae</taxon>
        <taxon>Myxococcaceae</taxon>
        <taxon>Myxococcus</taxon>
    </lineage>
</organism>
<evidence type="ECO:0000313" key="1">
    <source>
        <dbReference type="EMBL" id="TQF10169.1"/>
    </source>
</evidence>
<evidence type="ECO:0000313" key="2">
    <source>
        <dbReference type="Proteomes" id="UP000315369"/>
    </source>
</evidence>
<gene>
    <name evidence="1" type="ORF">FJV41_40890</name>
</gene>
<dbReference type="Proteomes" id="UP000315369">
    <property type="component" value="Unassembled WGS sequence"/>
</dbReference>
<name>A0A540WMC3_9BACT</name>
<comment type="caution">
    <text evidence="1">The sequence shown here is derived from an EMBL/GenBank/DDBJ whole genome shotgun (WGS) entry which is preliminary data.</text>
</comment>
<reference evidence="1 2" key="1">
    <citation type="submission" date="2019-06" db="EMBL/GenBank/DDBJ databases">
        <authorList>
            <person name="Livingstone P."/>
            <person name="Whitworth D."/>
        </authorList>
    </citation>
    <scope>NUCLEOTIDE SEQUENCE [LARGE SCALE GENOMIC DNA]</scope>
    <source>
        <strain evidence="1 2">AM401</strain>
    </source>
</reference>
<proteinExistence type="predicted"/>
<dbReference type="EMBL" id="VIFM01000275">
    <property type="protein sequence ID" value="TQF10169.1"/>
    <property type="molecule type" value="Genomic_DNA"/>
</dbReference>
<protein>
    <submittedName>
        <fullName evidence="1">Uncharacterized protein</fullName>
    </submittedName>
</protein>